<organism evidence="1 2">
    <name type="scientific">Pseudomyxococcus hansupus</name>
    <dbReference type="NCBI Taxonomy" id="1297742"/>
    <lineage>
        <taxon>Bacteria</taxon>
        <taxon>Pseudomonadati</taxon>
        <taxon>Myxococcota</taxon>
        <taxon>Myxococcia</taxon>
        <taxon>Myxococcales</taxon>
        <taxon>Cystobacterineae</taxon>
        <taxon>Myxococcaceae</taxon>
        <taxon>Pseudomyxococcus</taxon>
    </lineage>
</organism>
<dbReference type="Gene3D" id="2.60.120.650">
    <property type="entry name" value="Cupin"/>
    <property type="match status" value="1"/>
</dbReference>
<gene>
    <name evidence="1" type="ORF">A176_002604</name>
</gene>
<keyword evidence="2" id="KW-1185">Reference proteome</keyword>
<protein>
    <recommendedName>
        <fullName evidence="3">JmjC domain-containing protein</fullName>
    </recommendedName>
</protein>
<dbReference type="SUPFAM" id="SSF51197">
    <property type="entry name" value="Clavaminate synthase-like"/>
    <property type="match status" value="1"/>
</dbReference>
<dbReference type="KEGG" id="mym:A176_002604"/>
<reference evidence="1 2" key="1">
    <citation type="journal article" date="2016" name="PLoS ONE">
        <title>Complete Genome Sequence and Comparative Genomics of a Novel Myxobacterium Myxococcus hansupus.</title>
        <authorList>
            <person name="Sharma G."/>
            <person name="Narwani T."/>
            <person name="Subramanian S."/>
        </authorList>
    </citation>
    <scope>NUCLEOTIDE SEQUENCE [LARGE SCALE GENOMIC DNA]</scope>
    <source>
        <strain evidence="2">mixupus</strain>
    </source>
</reference>
<proteinExistence type="predicted"/>
<dbReference type="eggNOG" id="COG2850">
    <property type="taxonomic scope" value="Bacteria"/>
</dbReference>
<dbReference type="RefSeq" id="WP_002638588.1">
    <property type="nucleotide sequence ID" value="NZ_CP012109.1"/>
</dbReference>
<evidence type="ECO:0008006" key="3">
    <source>
        <dbReference type="Google" id="ProtNLM"/>
    </source>
</evidence>
<dbReference type="AlphaFoldDB" id="A0A0H4XCI1"/>
<evidence type="ECO:0000313" key="2">
    <source>
        <dbReference type="Proteomes" id="UP000009026"/>
    </source>
</evidence>
<dbReference type="EMBL" id="CP012109">
    <property type="protein sequence ID" value="AKQ65692.1"/>
    <property type="molecule type" value="Genomic_DNA"/>
</dbReference>
<accession>A0A0H4XCI1</accession>
<dbReference type="PATRIC" id="fig|1297742.4.peg.2629"/>
<sequence>MRHGFDWERFVERHWEKTPARMKLPAPVLSAGEVFQRTAATCEPFRHGTRFRALPDVRFYVGHARLASPGPLLPGHDDATLGGYLDRASGGLEGASFQIQVEQPFMFDFSLWGAVRGFLRGLMERVGVPVLPATTELVLGRFSRGPLGLAKRPHHSRFTLVLQGQLRVRLWKKLWGQPANETVDFDQHLHEATTLEARAGECLYIPSQRWHLEEAPGDCMALHVWIPVKGSRPTDEVKRVLVSMLEREAEHDETVPYLSYPWRRPRAGRRATVERLEQTADTLHTLTREAELQQMLRITWARRVSACALEPVPPPDTATALKDTLHVRRTPSTDILRMKDPSGLWIWAVNGHAFPGPGEALARRLFDALDTGAPCRVDALCGLGRTAAQREEVRVLLGSLLRLRGIQAVAGTEV</sequence>
<dbReference type="Proteomes" id="UP000009026">
    <property type="component" value="Chromosome"/>
</dbReference>
<evidence type="ECO:0000313" key="1">
    <source>
        <dbReference type="EMBL" id="AKQ65692.1"/>
    </source>
</evidence>
<dbReference type="STRING" id="1297742.A176_002604"/>
<name>A0A0H4XCI1_9BACT</name>